<keyword evidence="8" id="KW-0675">Receptor</keyword>
<keyword evidence="14" id="KW-1185">Reference proteome</keyword>
<evidence type="ECO:0000256" key="9">
    <source>
        <dbReference type="ARBA" id="ARBA00023180"/>
    </source>
</evidence>
<evidence type="ECO:0000313" key="14">
    <source>
        <dbReference type="Proteomes" id="UP001187343"/>
    </source>
</evidence>
<evidence type="ECO:0000256" key="4">
    <source>
        <dbReference type="ARBA" id="ARBA00022729"/>
    </source>
</evidence>
<dbReference type="PROSITE" id="PS50835">
    <property type="entry name" value="IG_LIKE"/>
    <property type="match status" value="1"/>
</dbReference>
<dbReference type="InterPro" id="IPR007110">
    <property type="entry name" value="Ig-like_dom"/>
</dbReference>
<dbReference type="SMART" id="SM00409">
    <property type="entry name" value="IG"/>
    <property type="match status" value="1"/>
</dbReference>
<dbReference type="GO" id="GO:0042102">
    <property type="term" value="P:positive regulation of T cell proliferation"/>
    <property type="evidence" value="ECO:0007669"/>
    <property type="project" value="TreeGrafter"/>
</dbReference>
<dbReference type="GO" id="GO:0006955">
    <property type="term" value="P:immune response"/>
    <property type="evidence" value="ECO:0007669"/>
    <property type="project" value="TreeGrafter"/>
</dbReference>
<dbReference type="GO" id="GO:0071222">
    <property type="term" value="P:cellular response to lipopolysaccharide"/>
    <property type="evidence" value="ECO:0007669"/>
    <property type="project" value="TreeGrafter"/>
</dbReference>
<dbReference type="AlphaFoldDB" id="A0AA88Q6F2"/>
<dbReference type="InterPro" id="IPR003599">
    <property type="entry name" value="Ig_sub"/>
</dbReference>
<evidence type="ECO:0000256" key="11">
    <source>
        <dbReference type="SAM" id="SignalP"/>
    </source>
</evidence>
<name>A0AA88Q6F2_9TELE</name>
<feature type="signal peptide" evidence="11">
    <location>
        <begin position="1"/>
        <end position="20"/>
    </location>
</feature>
<dbReference type="InterPro" id="IPR013106">
    <property type="entry name" value="Ig_V-set"/>
</dbReference>
<dbReference type="PANTHER" id="PTHR25466">
    <property type="entry name" value="T-LYMPHOCYTE ACTIVATION ANTIGEN"/>
    <property type="match status" value="1"/>
</dbReference>
<dbReference type="FunFam" id="2.60.40.10:FF:000142">
    <property type="entry name" value="V-set domain-containing T-cell activation inhibitor 1"/>
    <property type="match status" value="1"/>
</dbReference>
<evidence type="ECO:0000256" key="2">
    <source>
        <dbReference type="ARBA" id="ARBA00022475"/>
    </source>
</evidence>
<evidence type="ECO:0000256" key="3">
    <source>
        <dbReference type="ARBA" id="ARBA00022692"/>
    </source>
</evidence>
<dbReference type="InterPro" id="IPR036179">
    <property type="entry name" value="Ig-like_dom_sf"/>
</dbReference>
<dbReference type="Gene3D" id="2.60.40.10">
    <property type="entry name" value="Immunoglobulins"/>
    <property type="match status" value="1"/>
</dbReference>
<evidence type="ECO:0000256" key="8">
    <source>
        <dbReference type="ARBA" id="ARBA00023170"/>
    </source>
</evidence>
<feature type="domain" description="Ig-like" evidence="12">
    <location>
        <begin position="25"/>
        <end position="112"/>
    </location>
</feature>
<reference evidence="13" key="1">
    <citation type="submission" date="2023-08" db="EMBL/GenBank/DDBJ databases">
        <title>Chromosome-level Genome Assembly of mud carp (Cirrhinus molitorella).</title>
        <authorList>
            <person name="Liu H."/>
        </authorList>
    </citation>
    <scope>NUCLEOTIDE SEQUENCE</scope>
    <source>
        <strain evidence="13">Prfri</strain>
        <tissue evidence="13">Muscle</tissue>
    </source>
</reference>
<dbReference type="PANTHER" id="PTHR25466:SF14">
    <property type="entry name" value="BUTYROPHILIN SUBFAMILY 2 MEMBER A2-LIKE-RELATED"/>
    <property type="match status" value="1"/>
</dbReference>
<keyword evidence="3" id="KW-0812">Transmembrane</keyword>
<evidence type="ECO:0000313" key="13">
    <source>
        <dbReference type="EMBL" id="KAK2906648.1"/>
    </source>
</evidence>
<dbReference type="Proteomes" id="UP001187343">
    <property type="component" value="Unassembled WGS sequence"/>
</dbReference>
<dbReference type="InterPro" id="IPR051713">
    <property type="entry name" value="T-cell_Activation_Regulation"/>
</dbReference>
<keyword evidence="5" id="KW-1133">Transmembrane helix</keyword>
<evidence type="ECO:0000256" key="5">
    <source>
        <dbReference type="ARBA" id="ARBA00022989"/>
    </source>
</evidence>
<accession>A0AA88Q6F2</accession>
<keyword evidence="6" id="KW-0472">Membrane</keyword>
<dbReference type="EMBL" id="JAUYZG010000005">
    <property type="protein sequence ID" value="KAK2906648.1"/>
    <property type="molecule type" value="Genomic_DNA"/>
</dbReference>
<keyword evidence="4 11" id="KW-0732">Signal</keyword>
<keyword evidence="10" id="KW-0393">Immunoglobulin domain</keyword>
<dbReference type="SMART" id="SM00406">
    <property type="entry name" value="IGv"/>
    <property type="match status" value="1"/>
</dbReference>
<evidence type="ECO:0000256" key="1">
    <source>
        <dbReference type="ARBA" id="ARBA00004251"/>
    </source>
</evidence>
<feature type="chain" id="PRO_5041706603" description="Ig-like domain-containing protein" evidence="11">
    <location>
        <begin position="21"/>
        <end position="170"/>
    </location>
</feature>
<proteinExistence type="predicted"/>
<dbReference type="GO" id="GO:0031295">
    <property type="term" value="P:T cell costimulation"/>
    <property type="evidence" value="ECO:0007669"/>
    <property type="project" value="TreeGrafter"/>
</dbReference>
<dbReference type="GO" id="GO:0042130">
    <property type="term" value="P:negative regulation of T cell proliferation"/>
    <property type="evidence" value="ECO:0007669"/>
    <property type="project" value="TreeGrafter"/>
</dbReference>
<gene>
    <name evidence="13" type="ORF">Q8A67_005633</name>
</gene>
<evidence type="ECO:0000256" key="10">
    <source>
        <dbReference type="ARBA" id="ARBA00023319"/>
    </source>
</evidence>
<keyword evidence="2" id="KW-1003">Cell membrane</keyword>
<comment type="caution">
    <text evidence="13">The sequence shown here is derived from an EMBL/GenBank/DDBJ whole genome shotgun (WGS) entry which is preliminary data.</text>
</comment>
<keyword evidence="9" id="KW-0325">Glycoprotein</keyword>
<evidence type="ECO:0000259" key="12">
    <source>
        <dbReference type="PROSITE" id="PS50835"/>
    </source>
</evidence>
<dbReference type="InterPro" id="IPR013783">
    <property type="entry name" value="Ig-like_fold"/>
</dbReference>
<dbReference type="GO" id="GO:0009897">
    <property type="term" value="C:external side of plasma membrane"/>
    <property type="evidence" value="ECO:0007669"/>
    <property type="project" value="TreeGrafter"/>
</dbReference>
<dbReference type="SUPFAM" id="SSF48726">
    <property type="entry name" value="Immunoglobulin"/>
    <property type="match status" value="1"/>
</dbReference>
<sequence length="170" mass="19506">MNRRCCFIWGLTLLIDAASLHQIVEGTKESTVILKCSHRSIDLEENQLTVHWRHNNTRNVFDIIRGKVSIEKQNPAYKNRSEVLTEELKKGNIFLRLTNLQHSDKGIYLCFVPVLGIHHSTQLVVKERSFITCTTAEIRSHGTGARPRGTLHFLIPSSGLIALYLDRLFW</sequence>
<organism evidence="13 14">
    <name type="scientific">Cirrhinus molitorella</name>
    <name type="common">mud carp</name>
    <dbReference type="NCBI Taxonomy" id="172907"/>
    <lineage>
        <taxon>Eukaryota</taxon>
        <taxon>Metazoa</taxon>
        <taxon>Chordata</taxon>
        <taxon>Craniata</taxon>
        <taxon>Vertebrata</taxon>
        <taxon>Euteleostomi</taxon>
        <taxon>Actinopterygii</taxon>
        <taxon>Neopterygii</taxon>
        <taxon>Teleostei</taxon>
        <taxon>Ostariophysi</taxon>
        <taxon>Cypriniformes</taxon>
        <taxon>Cyprinidae</taxon>
        <taxon>Labeoninae</taxon>
        <taxon>Labeonini</taxon>
        <taxon>Cirrhinus</taxon>
    </lineage>
</organism>
<comment type="subcellular location">
    <subcellularLocation>
        <location evidence="1">Cell membrane</location>
        <topology evidence="1">Single-pass type I membrane protein</topology>
    </subcellularLocation>
</comment>
<keyword evidence="7" id="KW-1015">Disulfide bond</keyword>
<dbReference type="Pfam" id="PF07686">
    <property type="entry name" value="V-set"/>
    <property type="match status" value="1"/>
</dbReference>
<evidence type="ECO:0000256" key="6">
    <source>
        <dbReference type="ARBA" id="ARBA00023136"/>
    </source>
</evidence>
<dbReference type="GO" id="GO:0007166">
    <property type="term" value="P:cell surface receptor signaling pathway"/>
    <property type="evidence" value="ECO:0007669"/>
    <property type="project" value="TreeGrafter"/>
</dbReference>
<evidence type="ECO:0000256" key="7">
    <source>
        <dbReference type="ARBA" id="ARBA00023157"/>
    </source>
</evidence>
<protein>
    <recommendedName>
        <fullName evidence="12">Ig-like domain-containing protein</fullName>
    </recommendedName>
</protein>